<evidence type="ECO:0000256" key="4">
    <source>
        <dbReference type="ARBA" id="ARBA00023125"/>
    </source>
</evidence>
<dbReference type="EMBL" id="LKAQ01000004">
    <property type="protein sequence ID" value="OIQ50771.1"/>
    <property type="molecule type" value="Genomic_DNA"/>
</dbReference>
<dbReference type="PANTHER" id="PTHR48111:SF40">
    <property type="entry name" value="PHOSPHATE REGULON TRANSCRIPTIONAL REGULATORY PROTEIN PHOB"/>
    <property type="match status" value="1"/>
</dbReference>
<dbReference type="RefSeq" id="WP_071546180.1">
    <property type="nucleotide sequence ID" value="NZ_LKAQ01000004.1"/>
</dbReference>
<feature type="domain" description="Response regulatory" evidence="7">
    <location>
        <begin position="5"/>
        <end position="119"/>
    </location>
</feature>
<reference evidence="8 9" key="1">
    <citation type="submission" date="2015-09" db="EMBL/GenBank/DDBJ databases">
        <title>Genome of Desulfovibrio dechloracetivorans BerOc1, a mercury methylating strain isolated from highly hydrocarbons and metals contaminated coastal sediments.</title>
        <authorList>
            <person name="Goni Urriza M."/>
            <person name="Gassie C."/>
            <person name="Bouchez O."/>
            <person name="Klopp C."/>
            <person name="Ranchou-Peyruse A."/>
            <person name="Remy G."/>
        </authorList>
    </citation>
    <scope>NUCLEOTIDE SEQUENCE [LARGE SCALE GENOMIC DNA]</scope>
    <source>
        <strain evidence="8 9">BerOc1</strain>
    </source>
</reference>
<evidence type="ECO:0000256" key="5">
    <source>
        <dbReference type="ARBA" id="ARBA00023163"/>
    </source>
</evidence>
<keyword evidence="2" id="KW-0902">Two-component regulatory system</keyword>
<dbReference type="GO" id="GO:0000976">
    <property type="term" value="F:transcription cis-regulatory region binding"/>
    <property type="evidence" value="ECO:0007669"/>
    <property type="project" value="TreeGrafter"/>
</dbReference>
<keyword evidence="5" id="KW-0804">Transcription</keyword>
<evidence type="ECO:0000313" key="8">
    <source>
        <dbReference type="EMBL" id="OIQ50771.1"/>
    </source>
</evidence>
<evidence type="ECO:0000313" key="9">
    <source>
        <dbReference type="Proteomes" id="UP000181901"/>
    </source>
</evidence>
<dbReference type="AlphaFoldDB" id="A0A1J5N583"/>
<dbReference type="SMART" id="SM00448">
    <property type="entry name" value="REC"/>
    <property type="match status" value="1"/>
</dbReference>
<dbReference type="SUPFAM" id="SSF52172">
    <property type="entry name" value="CheY-like"/>
    <property type="match status" value="1"/>
</dbReference>
<dbReference type="OrthoDB" id="9800029at2"/>
<keyword evidence="1 6" id="KW-0597">Phosphoprotein</keyword>
<evidence type="ECO:0000259" key="7">
    <source>
        <dbReference type="PROSITE" id="PS50110"/>
    </source>
</evidence>
<evidence type="ECO:0000256" key="2">
    <source>
        <dbReference type="ARBA" id="ARBA00023012"/>
    </source>
</evidence>
<proteinExistence type="predicted"/>
<dbReference type="PROSITE" id="PS50110">
    <property type="entry name" value="RESPONSE_REGULATORY"/>
    <property type="match status" value="1"/>
</dbReference>
<organism evidence="8 9">
    <name type="scientific">Pseudodesulfovibrio hydrargyri</name>
    <dbReference type="NCBI Taxonomy" id="2125990"/>
    <lineage>
        <taxon>Bacteria</taxon>
        <taxon>Pseudomonadati</taxon>
        <taxon>Thermodesulfobacteriota</taxon>
        <taxon>Desulfovibrionia</taxon>
        <taxon>Desulfovibrionales</taxon>
        <taxon>Desulfovibrionaceae</taxon>
    </lineage>
</organism>
<name>A0A1J5N583_9BACT</name>
<dbReference type="InterPro" id="IPR039420">
    <property type="entry name" value="WalR-like"/>
</dbReference>
<dbReference type="GO" id="GO:0032993">
    <property type="term" value="C:protein-DNA complex"/>
    <property type="evidence" value="ECO:0007669"/>
    <property type="project" value="TreeGrafter"/>
</dbReference>
<evidence type="ECO:0000256" key="1">
    <source>
        <dbReference type="ARBA" id="ARBA00022553"/>
    </source>
</evidence>
<dbReference type="Proteomes" id="UP000181901">
    <property type="component" value="Unassembled WGS sequence"/>
</dbReference>
<gene>
    <name evidence="8" type="primary">glnG_4</name>
    <name evidence="8" type="ORF">BerOc1_02713</name>
</gene>
<protein>
    <submittedName>
        <fullName evidence="8">Nitrogen regulation protein NR(I)</fullName>
    </submittedName>
</protein>
<dbReference type="GO" id="GO:0005829">
    <property type="term" value="C:cytosol"/>
    <property type="evidence" value="ECO:0007669"/>
    <property type="project" value="TreeGrafter"/>
</dbReference>
<dbReference type="PANTHER" id="PTHR48111">
    <property type="entry name" value="REGULATOR OF RPOS"/>
    <property type="match status" value="1"/>
</dbReference>
<accession>A0A1J5N583</accession>
<dbReference type="GO" id="GO:0006355">
    <property type="term" value="P:regulation of DNA-templated transcription"/>
    <property type="evidence" value="ECO:0007669"/>
    <property type="project" value="TreeGrafter"/>
</dbReference>
<keyword evidence="9" id="KW-1185">Reference proteome</keyword>
<dbReference type="InterPro" id="IPR011006">
    <property type="entry name" value="CheY-like_superfamily"/>
</dbReference>
<sequence length="136" mass="15339">MADIKALLVDDEESFRNTLCKRLKRRGMDVDQAGSGEEALERLAASRPDVVLLDVKMPGMDGLTALHKIKEVDPLIEVVMLTGHASMEIAIRGMELGAFDYLMKPVEFEELLYKLEDAYKRKKYHEDRIAARTGGE</sequence>
<comment type="caution">
    <text evidence="8">The sequence shown here is derived from an EMBL/GenBank/DDBJ whole genome shotgun (WGS) entry which is preliminary data.</text>
</comment>
<keyword evidence="3" id="KW-0805">Transcription regulation</keyword>
<dbReference type="Pfam" id="PF00072">
    <property type="entry name" value="Response_reg"/>
    <property type="match status" value="1"/>
</dbReference>
<dbReference type="GO" id="GO:0000156">
    <property type="term" value="F:phosphorelay response regulator activity"/>
    <property type="evidence" value="ECO:0007669"/>
    <property type="project" value="TreeGrafter"/>
</dbReference>
<evidence type="ECO:0000256" key="3">
    <source>
        <dbReference type="ARBA" id="ARBA00023015"/>
    </source>
</evidence>
<keyword evidence="4" id="KW-0238">DNA-binding</keyword>
<feature type="modified residue" description="4-aspartylphosphate" evidence="6">
    <location>
        <position position="54"/>
    </location>
</feature>
<dbReference type="FunFam" id="3.40.50.2300:FF:000018">
    <property type="entry name" value="DNA-binding transcriptional regulator NtrC"/>
    <property type="match status" value="1"/>
</dbReference>
<dbReference type="Gene3D" id="3.40.50.2300">
    <property type="match status" value="1"/>
</dbReference>
<dbReference type="InterPro" id="IPR001789">
    <property type="entry name" value="Sig_transdc_resp-reg_receiver"/>
</dbReference>
<evidence type="ECO:0000256" key="6">
    <source>
        <dbReference type="PROSITE-ProRule" id="PRU00169"/>
    </source>
</evidence>